<evidence type="ECO:0000256" key="1">
    <source>
        <dbReference type="SAM" id="MobiDB-lite"/>
    </source>
</evidence>
<dbReference type="eggNOG" id="ENOG502S8Q4">
    <property type="taxonomic scope" value="Eukaryota"/>
</dbReference>
<accession>W2RN10</accession>
<feature type="region of interest" description="Disordered" evidence="1">
    <location>
        <begin position="379"/>
        <end position="416"/>
    </location>
</feature>
<dbReference type="AlphaFoldDB" id="W2RN10"/>
<dbReference type="OrthoDB" id="4143440at2759"/>
<dbReference type="HOGENOM" id="CLU_020135_0_0_1"/>
<keyword evidence="3" id="KW-1185">Reference proteome</keyword>
<organism evidence="2 3">
    <name type="scientific">Cyphellophora europaea (strain CBS 101466)</name>
    <name type="common">Phialophora europaea</name>
    <dbReference type="NCBI Taxonomy" id="1220924"/>
    <lineage>
        <taxon>Eukaryota</taxon>
        <taxon>Fungi</taxon>
        <taxon>Dikarya</taxon>
        <taxon>Ascomycota</taxon>
        <taxon>Pezizomycotina</taxon>
        <taxon>Eurotiomycetes</taxon>
        <taxon>Chaetothyriomycetidae</taxon>
        <taxon>Chaetothyriales</taxon>
        <taxon>Cyphellophoraceae</taxon>
        <taxon>Cyphellophora</taxon>
    </lineage>
</organism>
<name>W2RN10_CYPE1</name>
<dbReference type="GeneID" id="19975422"/>
<proteinExistence type="predicted"/>
<gene>
    <name evidence="2" type="ORF">HMPREF1541_08083</name>
</gene>
<evidence type="ECO:0000313" key="2">
    <source>
        <dbReference type="EMBL" id="ETN37093.1"/>
    </source>
</evidence>
<reference evidence="2 3" key="1">
    <citation type="submission" date="2013-03" db="EMBL/GenBank/DDBJ databases">
        <title>The Genome Sequence of Phialophora europaea CBS 101466.</title>
        <authorList>
            <consortium name="The Broad Institute Genomics Platform"/>
            <person name="Cuomo C."/>
            <person name="de Hoog S."/>
            <person name="Gorbushina A."/>
            <person name="Walker B."/>
            <person name="Young S.K."/>
            <person name="Zeng Q."/>
            <person name="Gargeya S."/>
            <person name="Fitzgerald M."/>
            <person name="Haas B."/>
            <person name="Abouelleil A."/>
            <person name="Allen A.W."/>
            <person name="Alvarado L."/>
            <person name="Arachchi H.M."/>
            <person name="Berlin A.M."/>
            <person name="Chapman S.B."/>
            <person name="Gainer-Dewar J."/>
            <person name="Goldberg J."/>
            <person name="Griggs A."/>
            <person name="Gujja S."/>
            <person name="Hansen M."/>
            <person name="Howarth C."/>
            <person name="Imamovic A."/>
            <person name="Ireland A."/>
            <person name="Larimer J."/>
            <person name="McCowan C."/>
            <person name="Murphy C."/>
            <person name="Pearson M."/>
            <person name="Poon T.W."/>
            <person name="Priest M."/>
            <person name="Roberts A."/>
            <person name="Saif S."/>
            <person name="Shea T."/>
            <person name="Sisk P."/>
            <person name="Sykes S."/>
            <person name="Wortman J."/>
            <person name="Nusbaum C."/>
            <person name="Birren B."/>
        </authorList>
    </citation>
    <scope>NUCLEOTIDE SEQUENCE [LARGE SCALE GENOMIC DNA]</scope>
    <source>
        <strain evidence="2 3">CBS 101466</strain>
    </source>
</reference>
<protein>
    <submittedName>
        <fullName evidence="2">Uncharacterized protein</fullName>
    </submittedName>
</protein>
<sequence length="682" mass="75336">MDTITLTVPPNSTIFPNEDPRLICRESRWTDIAEFYLANYLAHVATVRTVPGELDPSIAWTLLCCLLFPINGVFRGLKAMWSFSSIYIYWKHRPLDAAVRSGALCMVVRDVDWKPAAAATGGTRVSRVLMGPQNDPKTENSGATDSSNASRDSGSEPHDSTPRPSARKFDLTFYCPQEASGIQGVMLELTRKIHGSYSLPEGYTFATVPVDAEVDYHYIHTRETLDTSDSEQTVSCCKGEKVEHAEDITHSSSLPKAIASIIQLCIAVTSLYRTEGSQIVRYGYAAFGLTVAPYAVMSFINLLSTIMAVEYPKLYMVHSAIMEEAIQRGGSFGAVVGSITTDQTQITESTLDAVVELEINETEQDKPVRRVLLRDTTPSHTACGDHKAQRVGKPTSRLDMGTDDGREQSGKTGEQGRYLPKSGILAIPICLPIKRVKNPVNAIVLGILTSFINFRSALIVDNPEHWCLYNTATKKRKRWTELKTAVTNMVTSALFADIVWHVATISIPAGASLGIVGGLSRWSKGTDSTLAQRTWTMMWLLLGFTLNLPQIWAQYKSEQQACFATPHNLSFTHLAEKAHMTGPERIIKMLKRLEDHGHKISRNNAIGRWIAAQIVNPDPVKPNADEESLRPRGSKQKLERLPNFVGRVLEVGTLLLWAAPAIGGFVVVGQMFNAYGTCFRVF</sequence>
<dbReference type="RefSeq" id="XP_008720625.1">
    <property type="nucleotide sequence ID" value="XM_008722403.1"/>
</dbReference>
<dbReference type="InParanoid" id="W2RN10"/>
<feature type="compositionally biased region" description="Polar residues" evidence="1">
    <location>
        <begin position="139"/>
        <end position="152"/>
    </location>
</feature>
<dbReference type="Proteomes" id="UP000030752">
    <property type="component" value="Unassembled WGS sequence"/>
</dbReference>
<dbReference type="VEuPathDB" id="FungiDB:HMPREF1541_08083"/>
<dbReference type="EMBL" id="KB822724">
    <property type="protein sequence ID" value="ETN37093.1"/>
    <property type="molecule type" value="Genomic_DNA"/>
</dbReference>
<evidence type="ECO:0000313" key="3">
    <source>
        <dbReference type="Proteomes" id="UP000030752"/>
    </source>
</evidence>
<feature type="region of interest" description="Disordered" evidence="1">
    <location>
        <begin position="124"/>
        <end position="165"/>
    </location>
</feature>